<dbReference type="Proteomes" id="UP000240883">
    <property type="component" value="Unassembled WGS sequence"/>
</dbReference>
<proteinExistence type="predicted"/>
<evidence type="ECO:0000313" key="2">
    <source>
        <dbReference type="EMBL" id="PSN72568.1"/>
    </source>
</evidence>
<keyword evidence="3" id="KW-1185">Reference proteome</keyword>
<feature type="compositionally biased region" description="Basic and acidic residues" evidence="1">
    <location>
        <begin position="82"/>
        <end position="91"/>
    </location>
</feature>
<evidence type="ECO:0000256" key="1">
    <source>
        <dbReference type="SAM" id="MobiDB-lite"/>
    </source>
</evidence>
<gene>
    <name evidence="2" type="ORF">BS50DRAFT_584085</name>
</gene>
<dbReference type="EMBL" id="KZ678130">
    <property type="protein sequence ID" value="PSN72568.1"/>
    <property type="molecule type" value="Genomic_DNA"/>
</dbReference>
<feature type="region of interest" description="Disordered" evidence="1">
    <location>
        <begin position="119"/>
        <end position="146"/>
    </location>
</feature>
<feature type="region of interest" description="Disordered" evidence="1">
    <location>
        <begin position="48"/>
        <end position="91"/>
    </location>
</feature>
<evidence type="ECO:0000313" key="3">
    <source>
        <dbReference type="Proteomes" id="UP000240883"/>
    </source>
</evidence>
<protein>
    <submittedName>
        <fullName evidence="2">Uncharacterized protein</fullName>
    </submittedName>
</protein>
<accession>A0A2T2P5G4</accession>
<reference evidence="2 3" key="1">
    <citation type="journal article" date="2018" name="Front. Microbiol.">
        <title>Genome-Wide Analysis of Corynespora cassiicola Leaf Fall Disease Putative Effectors.</title>
        <authorList>
            <person name="Lopez D."/>
            <person name="Ribeiro S."/>
            <person name="Label P."/>
            <person name="Fumanal B."/>
            <person name="Venisse J.S."/>
            <person name="Kohler A."/>
            <person name="de Oliveira R.R."/>
            <person name="Labutti K."/>
            <person name="Lipzen A."/>
            <person name="Lail K."/>
            <person name="Bauer D."/>
            <person name="Ohm R.A."/>
            <person name="Barry K.W."/>
            <person name="Spatafora J."/>
            <person name="Grigoriev I.V."/>
            <person name="Martin F.M."/>
            <person name="Pujade-Renaud V."/>
        </authorList>
    </citation>
    <scope>NUCLEOTIDE SEQUENCE [LARGE SCALE GENOMIC DNA]</scope>
    <source>
        <strain evidence="2 3">Philippines</strain>
    </source>
</reference>
<organism evidence="2 3">
    <name type="scientific">Corynespora cassiicola Philippines</name>
    <dbReference type="NCBI Taxonomy" id="1448308"/>
    <lineage>
        <taxon>Eukaryota</taxon>
        <taxon>Fungi</taxon>
        <taxon>Dikarya</taxon>
        <taxon>Ascomycota</taxon>
        <taxon>Pezizomycotina</taxon>
        <taxon>Dothideomycetes</taxon>
        <taxon>Pleosporomycetidae</taxon>
        <taxon>Pleosporales</taxon>
        <taxon>Corynesporascaceae</taxon>
        <taxon>Corynespora</taxon>
    </lineage>
</organism>
<name>A0A2T2P5G4_CORCC</name>
<sequence length="216" mass="22386">MGSGARWDLGMEIATNPCLVMLATDARDRRLPEAVLVSCRAAIAPQLASSPAPQRAHHLPARPPNRGAGSMALQTATAPESQGRRDEALGRRSIEASGRTWARACYLLPCPVADGRGGPVVLHRDPSQQLRSSGSTGRGRQGARRTTASALACCDASGALSGRDGQGKSRQHTAAATVGTRAVFCSAAVRCCRALETVDPAAAKPTSRAALQSPVT</sequence>
<dbReference type="AlphaFoldDB" id="A0A2T2P5G4"/>